<dbReference type="Pfam" id="PF13912">
    <property type="entry name" value="zf-C2H2_6"/>
    <property type="match status" value="3"/>
</dbReference>
<name>A0A4S4EWW5_CAMSN</name>
<feature type="domain" description="C2H2-type" evidence="3">
    <location>
        <begin position="222"/>
        <end position="249"/>
    </location>
</feature>
<keyword evidence="1" id="KW-0863">Zinc-finger</keyword>
<comment type="caution">
    <text evidence="4">The sequence shown here is derived from an EMBL/GenBank/DDBJ whole genome shotgun (WGS) entry which is preliminary data.</text>
</comment>
<dbReference type="GO" id="GO:0008270">
    <property type="term" value="F:zinc ion binding"/>
    <property type="evidence" value="ECO:0007669"/>
    <property type="project" value="UniProtKB-KW"/>
</dbReference>
<dbReference type="STRING" id="542762.A0A4S4EWW5"/>
<dbReference type="PANTHER" id="PTHR46326:SF2">
    <property type="entry name" value="ZINC FINGER PROTEIN ZAT1-RELATED"/>
    <property type="match status" value="1"/>
</dbReference>
<dbReference type="SMART" id="SM00355">
    <property type="entry name" value="ZnF_C2H2"/>
    <property type="match status" value="3"/>
</dbReference>
<accession>A0A4S4EWW5</accession>
<dbReference type="InterPro" id="IPR044303">
    <property type="entry name" value="ZAT1/4/9"/>
</dbReference>
<feature type="region of interest" description="Disordered" evidence="2">
    <location>
        <begin position="238"/>
        <end position="259"/>
    </location>
</feature>
<dbReference type="AlphaFoldDB" id="A0A4S4EWW5"/>
<keyword evidence="5" id="KW-1185">Reference proteome</keyword>
<evidence type="ECO:0000259" key="3">
    <source>
        <dbReference type="PROSITE" id="PS50157"/>
    </source>
</evidence>
<keyword evidence="1" id="KW-0479">Metal-binding</keyword>
<dbReference type="InterPro" id="IPR013087">
    <property type="entry name" value="Znf_C2H2_type"/>
</dbReference>
<dbReference type="Proteomes" id="UP000306102">
    <property type="component" value="Unassembled WGS sequence"/>
</dbReference>
<dbReference type="PROSITE" id="PS50157">
    <property type="entry name" value="ZINC_FINGER_C2H2_2"/>
    <property type="match status" value="3"/>
</dbReference>
<dbReference type="SUPFAM" id="SSF57667">
    <property type="entry name" value="beta-beta-alpha zinc fingers"/>
    <property type="match status" value="1"/>
</dbReference>
<keyword evidence="1" id="KW-0862">Zinc</keyword>
<evidence type="ECO:0000313" key="4">
    <source>
        <dbReference type="EMBL" id="THG21509.1"/>
    </source>
</evidence>
<dbReference type="InterPro" id="IPR036236">
    <property type="entry name" value="Znf_C2H2_sf"/>
</dbReference>
<gene>
    <name evidence="4" type="ORF">TEA_029753</name>
</gene>
<feature type="domain" description="C2H2-type" evidence="3">
    <location>
        <begin position="4"/>
        <end position="26"/>
    </location>
</feature>
<evidence type="ECO:0000313" key="5">
    <source>
        <dbReference type="Proteomes" id="UP000306102"/>
    </source>
</evidence>
<feature type="region of interest" description="Disordered" evidence="2">
    <location>
        <begin position="33"/>
        <end position="171"/>
    </location>
</feature>
<protein>
    <recommendedName>
        <fullName evidence="3">C2H2-type domain-containing protein</fullName>
    </recommendedName>
</protein>
<dbReference type="GO" id="GO:0006355">
    <property type="term" value="P:regulation of DNA-templated transcription"/>
    <property type="evidence" value="ECO:0007669"/>
    <property type="project" value="InterPro"/>
</dbReference>
<dbReference type="PANTHER" id="PTHR46326">
    <property type="entry name" value="ZINC FINGER PROTEIN ZAT1-RELATED"/>
    <property type="match status" value="1"/>
</dbReference>
<dbReference type="Gene3D" id="3.30.160.60">
    <property type="entry name" value="Classic Zinc Finger"/>
    <property type="match status" value="1"/>
</dbReference>
<reference evidence="4 5" key="1">
    <citation type="journal article" date="2018" name="Proc. Natl. Acad. Sci. U.S.A.">
        <title>Draft genome sequence of Camellia sinensis var. sinensis provides insights into the evolution of the tea genome and tea quality.</title>
        <authorList>
            <person name="Wei C."/>
            <person name="Yang H."/>
            <person name="Wang S."/>
            <person name="Zhao J."/>
            <person name="Liu C."/>
            <person name="Gao L."/>
            <person name="Xia E."/>
            <person name="Lu Y."/>
            <person name="Tai Y."/>
            <person name="She G."/>
            <person name="Sun J."/>
            <person name="Cao H."/>
            <person name="Tong W."/>
            <person name="Gao Q."/>
            <person name="Li Y."/>
            <person name="Deng W."/>
            <person name="Jiang X."/>
            <person name="Wang W."/>
            <person name="Chen Q."/>
            <person name="Zhang S."/>
            <person name="Li H."/>
            <person name="Wu J."/>
            <person name="Wang P."/>
            <person name="Li P."/>
            <person name="Shi C."/>
            <person name="Zheng F."/>
            <person name="Jian J."/>
            <person name="Huang B."/>
            <person name="Shan D."/>
            <person name="Shi M."/>
            <person name="Fang C."/>
            <person name="Yue Y."/>
            <person name="Li F."/>
            <person name="Li D."/>
            <person name="Wei S."/>
            <person name="Han B."/>
            <person name="Jiang C."/>
            <person name="Yin Y."/>
            <person name="Xia T."/>
            <person name="Zhang Z."/>
            <person name="Bennetzen J.L."/>
            <person name="Zhao S."/>
            <person name="Wan X."/>
        </authorList>
    </citation>
    <scope>NUCLEOTIDE SEQUENCE [LARGE SCALE GENOMIC DNA]</scope>
    <source>
        <strain evidence="5">cv. Shuchazao</strain>
        <tissue evidence="4">Leaf</tissue>
    </source>
</reference>
<feature type="compositionally biased region" description="Basic and acidic residues" evidence="2">
    <location>
        <begin position="82"/>
        <end position="92"/>
    </location>
</feature>
<sequence length="360" mass="40691">MEKQRCKLCFKSFVNGRALGGHMRSHMMNLYVPPKPEQQQQQHNDDEDDRRLGEEAESTPSSSSEEEEENEEKGLLSYGLRENPKKSIRLVDPEFSFAGSSVVLQDRESETESSKNPTRRRSKRIRRSGIPDPDRHHCHNQTSKEPESKKPKSGQPGKPESPVSSISETSPEEELAYCLLMLSRDKWVLRNEEKDEEEDEQTEYDSDEFKKQSNKTRIRGKYKCETCHRVFRSYQALGGHRASHKKNRAHNNGGSIREPPLETEVRVTEEKVHECPICYRVFASGQALGGHKRSHVIGSSSSTIITTTTSTVVATKPVKSKLGSEKLIDLNLPAPIDEDEISQVEVSVVSDAEFVNTRGA</sequence>
<feature type="compositionally biased region" description="Basic residues" evidence="2">
    <location>
        <begin position="117"/>
        <end position="127"/>
    </location>
</feature>
<organism evidence="4 5">
    <name type="scientific">Camellia sinensis var. sinensis</name>
    <name type="common">China tea</name>
    <dbReference type="NCBI Taxonomy" id="542762"/>
    <lineage>
        <taxon>Eukaryota</taxon>
        <taxon>Viridiplantae</taxon>
        <taxon>Streptophyta</taxon>
        <taxon>Embryophyta</taxon>
        <taxon>Tracheophyta</taxon>
        <taxon>Spermatophyta</taxon>
        <taxon>Magnoliopsida</taxon>
        <taxon>eudicotyledons</taxon>
        <taxon>Gunneridae</taxon>
        <taxon>Pentapetalae</taxon>
        <taxon>asterids</taxon>
        <taxon>Ericales</taxon>
        <taxon>Theaceae</taxon>
        <taxon>Camellia</taxon>
    </lineage>
</organism>
<evidence type="ECO:0000256" key="1">
    <source>
        <dbReference type="PROSITE-ProRule" id="PRU00042"/>
    </source>
</evidence>
<dbReference type="EMBL" id="SDRB02001368">
    <property type="protein sequence ID" value="THG21509.1"/>
    <property type="molecule type" value="Genomic_DNA"/>
</dbReference>
<evidence type="ECO:0000256" key="2">
    <source>
        <dbReference type="SAM" id="MobiDB-lite"/>
    </source>
</evidence>
<dbReference type="PROSITE" id="PS00028">
    <property type="entry name" value="ZINC_FINGER_C2H2_1"/>
    <property type="match status" value="3"/>
</dbReference>
<feature type="domain" description="C2H2-type" evidence="3">
    <location>
        <begin position="273"/>
        <end position="295"/>
    </location>
</feature>
<feature type="compositionally biased region" description="Low complexity" evidence="2">
    <location>
        <begin position="153"/>
        <end position="162"/>
    </location>
</feature>
<proteinExistence type="predicted"/>